<reference evidence="2" key="2">
    <citation type="submission" date="2014-07" db="EMBL/GenBank/DDBJ databases">
        <authorList>
            <person name="Hull J."/>
        </authorList>
    </citation>
    <scope>NUCLEOTIDE SEQUENCE</scope>
</reference>
<dbReference type="EMBL" id="GDHC01012216">
    <property type="protein sequence ID" value="JAQ06413.1"/>
    <property type="molecule type" value="Transcribed_RNA"/>
</dbReference>
<organism evidence="2">
    <name type="scientific">Lygus hesperus</name>
    <name type="common">Western plant bug</name>
    <dbReference type="NCBI Taxonomy" id="30085"/>
    <lineage>
        <taxon>Eukaryota</taxon>
        <taxon>Metazoa</taxon>
        <taxon>Ecdysozoa</taxon>
        <taxon>Arthropoda</taxon>
        <taxon>Hexapoda</taxon>
        <taxon>Insecta</taxon>
        <taxon>Pterygota</taxon>
        <taxon>Neoptera</taxon>
        <taxon>Paraneoptera</taxon>
        <taxon>Hemiptera</taxon>
        <taxon>Heteroptera</taxon>
        <taxon>Panheteroptera</taxon>
        <taxon>Cimicomorpha</taxon>
        <taxon>Miridae</taxon>
        <taxon>Mirini</taxon>
        <taxon>Lygus</taxon>
    </lineage>
</organism>
<protein>
    <submittedName>
        <fullName evidence="2">Conserved oligomeric Golgi complex subunit 3</fullName>
    </submittedName>
</protein>
<feature type="region of interest" description="Disordered" evidence="1">
    <location>
        <begin position="66"/>
        <end position="91"/>
    </location>
</feature>
<gene>
    <name evidence="2" type="primary">Cog3_0</name>
    <name evidence="2" type="ORF">CM83_3183</name>
    <name evidence="3" type="ORF">g.9569</name>
</gene>
<name>A0A0A9XES7_LYGHE</name>
<dbReference type="AlphaFoldDB" id="A0A0A9XES7"/>
<dbReference type="EMBL" id="GBHO01025478">
    <property type="protein sequence ID" value="JAG18126.1"/>
    <property type="molecule type" value="Transcribed_RNA"/>
</dbReference>
<feature type="compositionally biased region" description="Polar residues" evidence="1">
    <location>
        <begin position="66"/>
        <end position="82"/>
    </location>
</feature>
<accession>A0A0A9XES7</accession>
<evidence type="ECO:0000313" key="2">
    <source>
        <dbReference type="EMBL" id="JAG18126.1"/>
    </source>
</evidence>
<reference evidence="3" key="3">
    <citation type="journal article" date="2016" name="Gigascience">
        <title>De novo construction of an expanded transcriptome assembly for the western tarnished plant bug, Lygus hesperus.</title>
        <authorList>
            <person name="Tassone E.E."/>
            <person name="Geib S.M."/>
            <person name="Hall B."/>
            <person name="Fabrick J.A."/>
            <person name="Brent C.S."/>
            <person name="Hull J.J."/>
        </authorList>
    </citation>
    <scope>NUCLEOTIDE SEQUENCE</scope>
</reference>
<evidence type="ECO:0000256" key="1">
    <source>
        <dbReference type="SAM" id="MobiDB-lite"/>
    </source>
</evidence>
<reference evidence="2" key="1">
    <citation type="journal article" date="2014" name="PLoS ONE">
        <title>Transcriptome-Based Identification of ABC Transporters in the Western Tarnished Plant Bug Lygus hesperus.</title>
        <authorList>
            <person name="Hull J.J."/>
            <person name="Chaney K."/>
            <person name="Geib S.M."/>
            <person name="Fabrick J.A."/>
            <person name="Brent C.S."/>
            <person name="Walsh D."/>
            <person name="Lavine L.C."/>
        </authorList>
    </citation>
    <scope>NUCLEOTIDE SEQUENCE</scope>
</reference>
<proteinExistence type="predicted"/>
<sequence>MDDDPFGIQSMRVYLEHVNEPVSATKDDVPRVITAMDILAKVRSQYAAQYRPLPPKIRVMEMQSPWEQLQPPSSSATVQEQLQQRHHSDSDTNDLYAMNTFLLSPTVSLETVIK</sequence>
<evidence type="ECO:0000313" key="3">
    <source>
        <dbReference type="EMBL" id="JAQ06413.1"/>
    </source>
</evidence>